<evidence type="ECO:0000313" key="2">
    <source>
        <dbReference type="EMBL" id="KRX02707.1"/>
    </source>
</evidence>
<feature type="compositionally biased region" description="Low complexity" evidence="1">
    <location>
        <begin position="87"/>
        <end position="100"/>
    </location>
</feature>
<keyword evidence="3" id="KW-1185">Reference proteome</keyword>
<feature type="region of interest" description="Disordered" evidence="1">
    <location>
        <begin position="17"/>
        <end position="37"/>
    </location>
</feature>
<sequence length="617" mass="72535">MTSELKKSNHVFQFNKDGCDISERQQRSQSAYDTTSVGQGIENHPFFKQRRDKFVEQGYYIKAPHQHMYQSQNLNRRQQIFDQKDQFLQQQQNQNQNQQQYHQAGSVDPSLERNPIDMRRSLQIIRVPVPYSSMFQSDALKQSQLLQEKQVQQEILAKQKTAESDETAFPDYFDKKNLEEKVNEIKFKLCDLENQTKNYGKDLEKNEKDSQINHLQFNKQQLSQISDLISNVKQLGLIINQTEECSHKTPFKGGQIHSNNLKMLNSGINQQQSTQNTLNFSQQLSSQNIQSYPILKSSYGKFQVDNVKQNLENKFNNQQNSMTLSRQSLKATPNPLLNKRISLTKLQSSDKSDKNNNLNQQTQQNDQYVLKNKDNQNLSNSQIFNRNLQNFNQQFPLYDQKVFAKPTNLPNSSLRNSQIFIPESHKSVDPNLNRSQNIYQSQQIVQNLKNDDFSKNRNTIYNNINDNQYNSYQNLDMYRNRSQSNFQVVRTEETIITTTTTRRFVPQKSATGTKLDDYFDNQKMCNSVHITPRSQLYNQQEQFQQQQNQNINKNIKANQNPRQSLIQDYISGKNSFRPNIYNSNQMDFSDQRAQKQKEYNEQFVKKQMENIAMKQQQ</sequence>
<proteinExistence type="predicted"/>
<feature type="region of interest" description="Disordered" evidence="1">
    <location>
        <begin position="87"/>
        <end position="114"/>
    </location>
</feature>
<dbReference type="Proteomes" id="UP000054937">
    <property type="component" value="Unassembled WGS sequence"/>
</dbReference>
<dbReference type="InParanoid" id="A0A0V0QKA4"/>
<feature type="compositionally biased region" description="Basic and acidic residues" evidence="1">
    <location>
        <begin position="17"/>
        <end position="26"/>
    </location>
</feature>
<feature type="region of interest" description="Disordered" evidence="1">
    <location>
        <begin position="346"/>
        <end position="367"/>
    </location>
</feature>
<accession>A0A0V0QKA4</accession>
<dbReference type="EMBL" id="LDAU01000153">
    <property type="protein sequence ID" value="KRX02707.1"/>
    <property type="molecule type" value="Genomic_DNA"/>
</dbReference>
<evidence type="ECO:0000313" key="3">
    <source>
        <dbReference type="Proteomes" id="UP000054937"/>
    </source>
</evidence>
<feature type="compositionally biased region" description="Low complexity" evidence="1">
    <location>
        <begin position="355"/>
        <end position="367"/>
    </location>
</feature>
<feature type="compositionally biased region" description="Polar residues" evidence="1">
    <location>
        <begin position="27"/>
        <end position="37"/>
    </location>
</feature>
<dbReference type="AlphaFoldDB" id="A0A0V0QKA4"/>
<comment type="caution">
    <text evidence="2">The sequence shown here is derived from an EMBL/GenBank/DDBJ whole genome shotgun (WGS) entry which is preliminary data.</text>
</comment>
<organism evidence="2 3">
    <name type="scientific">Pseudocohnilembus persalinus</name>
    <name type="common">Ciliate</name>
    <dbReference type="NCBI Taxonomy" id="266149"/>
    <lineage>
        <taxon>Eukaryota</taxon>
        <taxon>Sar</taxon>
        <taxon>Alveolata</taxon>
        <taxon>Ciliophora</taxon>
        <taxon>Intramacronucleata</taxon>
        <taxon>Oligohymenophorea</taxon>
        <taxon>Scuticociliatia</taxon>
        <taxon>Philasterida</taxon>
        <taxon>Pseudocohnilembidae</taxon>
        <taxon>Pseudocohnilembus</taxon>
    </lineage>
</organism>
<reference evidence="2 3" key="1">
    <citation type="journal article" date="2015" name="Sci. Rep.">
        <title>Genome of the facultative scuticociliatosis pathogen Pseudocohnilembus persalinus provides insight into its virulence through horizontal gene transfer.</title>
        <authorList>
            <person name="Xiong J."/>
            <person name="Wang G."/>
            <person name="Cheng J."/>
            <person name="Tian M."/>
            <person name="Pan X."/>
            <person name="Warren A."/>
            <person name="Jiang C."/>
            <person name="Yuan D."/>
            <person name="Miao W."/>
        </authorList>
    </citation>
    <scope>NUCLEOTIDE SEQUENCE [LARGE SCALE GENOMIC DNA]</scope>
    <source>
        <strain evidence="2">36N120E</strain>
    </source>
</reference>
<evidence type="ECO:0000256" key="1">
    <source>
        <dbReference type="SAM" id="MobiDB-lite"/>
    </source>
</evidence>
<gene>
    <name evidence="2" type="ORF">PPERSA_01824</name>
</gene>
<name>A0A0V0QKA4_PSEPJ</name>
<protein>
    <submittedName>
        <fullName evidence="2">Uncharacterized protein</fullName>
    </submittedName>
</protein>